<reference evidence="2" key="1">
    <citation type="submission" date="2013-02" db="EMBL/GenBank/DDBJ databases">
        <authorList>
            <person name="Hughes D."/>
        </authorList>
    </citation>
    <scope>NUCLEOTIDE SEQUENCE</scope>
    <source>
        <strain>Durham</strain>
        <strain evidence="2">NC isolate 2 -- Noor lab</strain>
    </source>
</reference>
<dbReference type="EnsemblMetazoa" id="MESCA005567-RA">
    <property type="protein sequence ID" value="MESCA005567-PA"/>
    <property type="gene ID" value="MESCA005567"/>
</dbReference>
<dbReference type="EMBL" id="CAQQ02095961">
    <property type="status" value="NOT_ANNOTATED_CDS"/>
    <property type="molecule type" value="Genomic_DNA"/>
</dbReference>
<keyword evidence="2" id="KW-1185">Reference proteome</keyword>
<dbReference type="Proteomes" id="UP000015102">
    <property type="component" value="Unassembled WGS sequence"/>
</dbReference>
<dbReference type="EMBL" id="CAQQ02095960">
    <property type="status" value="NOT_ANNOTATED_CDS"/>
    <property type="molecule type" value="Genomic_DNA"/>
</dbReference>
<name>T1GPN1_MEGSC</name>
<dbReference type="AlphaFoldDB" id="T1GPN1"/>
<dbReference type="HOGENOM" id="CLU_2326662_0_0_1"/>
<proteinExistence type="predicted"/>
<protein>
    <submittedName>
        <fullName evidence="1">Uncharacterized protein</fullName>
    </submittedName>
</protein>
<sequence length="99" mass="11522">RQEFFRVLLNGDWRKVTPQKVDSLSFDNTEDVPLPSLEEVETAIHNLKNNKSAGSASQRNFLSHQSRISTVFSTNYYWKYGTQKKMPTDDFINKIHELS</sequence>
<organism evidence="1 2">
    <name type="scientific">Megaselia scalaris</name>
    <name type="common">Humpbacked fly</name>
    <name type="synonym">Phora scalaris</name>
    <dbReference type="NCBI Taxonomy" id="36166"/>
    <lineage>
        <taxon>Eukaryota</taxon>
        <taxon>Metazoa</taxon>
        <taxon>Ecdysozoa</taxon>
        <taxon>Arthropoda</taxon>
        <taxon>Hexapoda</taxon>
        <taxon>Insecta</taxon>
        <taxon>Pterygota</taxon>
        <taxon>Neoptera</taxon>
        <taxon>Endopterygota</taxon>
        <taxon>Diptera</taxon>
        <taxon>Brachycera</taxon>
        <taxon>Muscomorpha</taxon>
        <taxon>Platypezoidea</taxon>
        <taxon>Phoridae</taxon>
        <taxon>Megaseliini</taxon>
        <taxon>Megaselia</taxon>
    </lineage>
</organism>
<accession>T1GPN1</accession>
<evidence type="ECO:0000313" key="1">
    <source>
        <dbReference type="EnsemblMetazoa" id="MESCA005567-PA"/>
    </source>
</evidence>
<evidence type="ECO:0000313" key="2">
    <source>
        <dbReference type="Proteomes" id="UP000015102"/>
    </source>
</evidence>
<reference evidence="1" key="2">
    <citation type="submission" date="2015-06" db="UniProtKB">
        <authorList>
            <consortium name="EnsemblMetazoa"/>
        </authorList>
    </citation>
    <scope>IDENTIFICATION</scope>
</reference>